<evidence type="ECO:0000256" key="5">
    <source>
        <dbReference type="ARBA" id="ARBA00023136"/>
    </source>
</evidence>
<keyword evidence="5 6" id="KW-0472">Membrane</keyword>
<evidence type="ECO:0000256" key="6">
    <source>
        <dbReference type="SAM" id="Phobius"/>
    </source>
</evidence>
<dbReference type="InterPro" id="IPR013525">
    <property type="entry name" value="ABC2_TM"/>
</dbReference>
<name>A0A197ZZ24_9BACL</name>
<dbReference type="RefSeq" id="WP_068669372.1">
    <property type="nucleotide sequence ID" value="NZ_LYPB01000089.1"/>
</dbReference>
<keyword evidence="4 6" id="KW-1133">Transmembrane helix</keyword>
<gene>
    <name evidence="8" type="ORF">A8708_33695</name>
</gene>
<dbReference type="Proteomes" id="UP000078454">
    <property type="component" value="Unassembled WGS sequence"/>
</dbReference>
<comment type="caution">
    <text evidence="8">The sequence shown here is derived from an EMBL/GenBank/DDBJ whole genome shotgun (WGS) entry which is preliminary data.</text>
</comment>
<sequence>MRRIWAICSKELQMYFFSPVAYVAFAFYVLLSSFFFYINFVAGQPPIVDARSIVGNTTFIYLFIIPLLTMRLVADEFRQGTDELLLTSPTGISEIVLGKYLSALIVQVGLVAISLVYPLIMSSFGTLDMPVTWLSYLSMFLLGCAMMAIGLFASSLSNNQMVAGITGFVILLLLWLLDWVSSTMTGKLKDYVGQFSLTGHLSNLQKGVFHGGDILFYITLTALFLVLCIQVLERKRWR</sequence>
<dbReference type="OrthoDB" id="9794512at2"/>
<evidence type="ECO:0000256" key="3">
    <source>
        <dbReference type="ARBA" id="ARBA00022692"/>
    </source>
</evidence>
<dbReference type="PANTHER" id="PTHR30294">
    <property type="entry name" value="MEMBRANE COMPONENT OF ABC TRANSPORTER YHHJ-RELATED"/>
    <property type="match status" value="1"/>
</dbReference>
<proteinExistence type="predicted"/>
<dbReference type="GO" id="GO:0140359">
    <property type="term" value="F:ABC-type transporter activity"/>
    <property type="evidence" value="ECO:0007669"/>
    <property type="project" value="InterPro"/>
</dbReference>
<feature type="transmembrane region" description="Helical" evidence="6">
    <location>
        <begin position="58"/>
        <end position="74"/>
    </location>
</feature>
<comment type="subcellular location">
    <subcellularLocation>
        <location evidence="1">Cell membrane</location>
        <topology evidence="1">Multi-pass membrane protein</topology>
    </subcellularLocation>
</comment>
<feature type="transmembrane region" description="Helical" evidence="6">
    <location>
        <begin position="95"/>
        <end position="121"/>
    </location>
</feature>
<evidence type="ECO:0000313" key="9">
    <source>
        <dbReference type="Proteomes" id="UP000078454"/>
    </source>
</evidence>
<feature type="transmembrane region" description="Helical" evidence="6">
    <location>
        <begin position="214"/>
        <end position="232"/>
    </location>
</feature>
<reference evidence="8 9" key="1">
    <citation type="submission" date="2016-05" db="EMBL/GenBank/DDBJ databases">
        <title>Paenibacillus sp. 1ZS3-15 nov., isolated from the rhizosphere soil.</title>
        <authorList>
            <person name="Zhang X.X."/>
            <person name="Zhang J."/>
        </authorList>
    </citation>
    <scope>NUCLEOTIDE SEQUENCE [LARGE SCALE GENOMIC DNA]</scope>
    <source>
        <strain evidence="8 9">1ZS3-15</strain>
    </source>
</reference>
<evidence type="ECO:0000313" key="8">
    <source>
        <dbReference type="EMBL" id="OAS14459.1"/>
    </source>
</evidence>
<evidence type="ECO:0000256" key="2">
    <source>
        <dbReference type="ARBA" id="ARBA00022475"/>
    </source>
</evidence>
<evidence type="ECO:0000256" key="1">
    <source>
        <dbReference type="ARBA" id="ARBA00004651"/>
    </source>
</evidence>
<protein>
    <submittedName>
        <fullName evidence="8">ABC transporter permease</fullName>
    </submittedName>
</protein>
<accession>A0A197ZZ24</accession>
<evidence type="ECO:0000259" key="7">
    <source>
        <dbReference type="Pfam" id="PF01061"/>
    </source>
</evidence>
<feature type="transmembrane region" description="Helical" evidence="6">
    <location>
        <begin position="133"/>
        <end position="154"/>
    </location>
</feature>
<dbReference type="InterPro" id="IPR051449">
    <property type="entry name" value="ABC-2_transporter_component"/>
</dbReference>
<feature type="transmembrane region" description="Helical" evidence="6">
    <location>
        <begin position="161"/>
        <end position="180"/>
    </location>
</feature>
<keyword evidence="9" id="KW-1185">Reference proteome</keyword>
<keyword evidence="2" id="KW-1003">Cell membrane</keyword>
<dbReference type="EMBL" id="LYPB01000089">
    <property type="protein sequence ID" value="OAS14459.1"/>
    <property type="molecule type" value="Genomic_DNA"/>
</dbReference>
<organism evidence="8 9">
    <name type="scientific">Paenibacillus oryzisoli</name>
    <dbReference type="NCBI Taxonomy" id="1850517"/>
    <lineage>
        <taxon>Bacteria</taxon>
        <taxon>Bacillati</taxon>
        <taxon>Bacillota</taxon>
        <taxon>Bacilli</taxon>
        <taxon>Bacillales</taxon>
        <taxon>Paenibacillaceae</taxon>
        <taxon>Paenibacillus</taxon>
    </lineage>
</organism>
<dbReference type="GO" id="GO:0005886">
    <property type="term" value="C:plasma membrane"/>
    <property type="evidence" value="ECO:0007669"/>
    <property type="project" value="UniProtKB-SubCell"/>
</dbReference>
<feature type="domain" description="ABC-2 type transporter transmembrane" evidence="7">
    <location>
        <begin position="4"/>
        <end position="176"/>
    </location>
</feature>
<dbReference type="Pfam" id="PF01061">
    <property type="entry name" value="ABC2_membrane"/>
    <property type="match status" value="1"/>
</dbReference>
<keyword evidence="3 6" id="KW-0812">Transmembrane</keyword>
<dbReference type="PANTHER" id="PTHR30294:SF29">
    <property type="entry name" value="MULTIDRUG ABC TRANSPORTER PERMEASE YBHS-RELATED"/>
    <property type="match status" value="1"/>
</dbReference>
<dbReference type="AlphaFoldDB" id="A0A197ZZ24"/>
<dbReference type="STRING" id="1850517.A8708_33695"/>
<evidence type="ECO:0000256" key="4">
    <source>
        <dbReference type="ARBA" id="ARBA00022989"/>
    </source>
</evidence>
<feature type="transmembrane region" description="Helical" evidence="6">
    <location>
        <begin position="12"/>
        <end position="38"/>
    </location>
</feature>